<dbReference type="InterPro" id="IPR016186">
    <property type="entry name" value="C-type_lectin-like/link_sf"/>
</dbReference>
<dbReference type="GeneTree" id="ENSGT00940000161814"/>
<dbReference type="PRINTS" id="PR00356">
    <property type="entry name" value="ANTIFREEZEII"/>
</dbReference>
<evidence type="ECO:0000256" key="1">
    <source>
        <dbReference type="ARBA" id="ARBA00023157"/>
    </source>
</evidence>
<dbReference type="InterPro" id="IPR018378">
    <property type="entry name" value="C-type_lectin_CS"/>
</dbReference>
<protein>
    <recommendedName>
        <fullName evidence="2">C-type lectin domain-containing protein</fullName>
    </recommendedName>
</protein>
<dbReference type="PROSITE" id="PS00615">
    <property type="entry name" value="C_TYPE_LECTIN_1"/>
    <property type="match status" value="1"/>
</dbReference>
<dbReference type="Ensembl" id="ENSSLUT00000004172.1">
    <property type="protein sequence ID" value="ENSSLUP00000004047.1"/>
    <property type="gene ID" value="ENSSLUG00000001790.1"/>
</dbReference>
<dbReference type="Pfam" id="PF00059">
    <property type="entry name" value="Lectin_C"/>
    <property type="match status" value="1"/>
</dbReference>
<dbReference type="AlphaFoldDB" id="A0A8C9X2V9"/>
<evidence type="ECO:0000313" key="3">
    <source>
        <dbReference type="Ensembl" id="ENSSLUP00000004047.1"/>
    </source>
</evidence>
<gene>
    <name evidence="3" type="primary">LOC116053288</name>
</gene>
<dbReference type="InterPro" id="IPR001304">
    <property type="entry name" value="C-type_lectin-like"/>
</dbReference>
<dbReference type="InterPro" id="IPR002353">
    <property type="entry name" value="AntifreezeII"/>
</dbReference>
<dbReference type="InterPro" id="IPR050111">
    <property type="entry name" value="C-type_lectin/snaclec_domain"/>
</dbReference>
<sequence>MMALTTEDHVVKRSTQCDKGWSLHGERCFRYFPAPTSWAAAEKSCLGFHGNLASVNNADEEHWIQRLARKKRTWIGGTDAHQEGHWVWSDGTPFKYVNWCRKEPNNARGNQHCLQINYTAKNCWDDNNCKVRKGYVCAKKR</sequence>
<proteinExistence type="predicted"/>
<keyword evidence="4" id="KW-1185">Reference proteome</keyword>
<keyword evidence="1" id="KW-1015">Disulfide bond</keyword>
<reference evidence="3" key="2">
    <citation type="submission" date="2025-09" db="UniProtKB">
        <authorList>
            <consortium name="Ensembl"/>
        </authorList>
    </citation>
    <scope>IDENTIFICATION</scope>
</reference>
<dbReference type="Gene3D" id="3.10.100.10">
    <property type="entry name" value="Mannose-Binding Protein A, subunit A"/>
    <property type="match status" value="1"/>
</dbReference>
<dbReference type="PANTHER" id="PTHR22803">
    <property type="entry name" value="MANNOSE, PHOSPHOLIPASE, LECTIN RECEPTOR RELATED"/>
    <property type="match status" value="1"/>
</dbReference>
<feature type="domain" description="C-type lectin" evidence="2">
    <location>
        <begin position="24"/>
        <end position="138"/>
    </location>
</feature>
<organism evidence="3 4">
    <name type="scientific">Sander lucioperca</name>
    <name type="common">Pike-perch</name>
    <name type="synonym">Perca lucioperca</name>
    <dbReference type="NCBI Taxonomy" id="283035"/>
    <lineage>
        <taxon>Eukaryota</taxon>
        <taxon>Metazoa</taxon>
        <taxon>Chordata</taxon>
        <taxon>Craniata</taxon>
        <taxon>Vertebrata</taxon>
        <taxon>Euteleostomi</taxon>
        <taxon>Actinopterygii</taxon>
        <taxon>Neopterygii</taxon>
        <taxon>Teleostei</taxon>
        <taxon>Neoteleostei</taxon>
        <taxon>Acanthomorphata</taxon>
        <taxon>Eupercaria</taxon>
        <taxon>Perciformes</taxon>
        <taxon>Percoidei</taxon>
        <taxon>Percidae</taxon>
        <taxon>Luciopercinae</taxon>
        <taxon>Sander</taxon>
    </lineage>
</organism>
<reference evidence="3" key="1">
    <citation type="submission" date="2025-08" db="UniProtKB">
        <authorList>
            <consortium name="Ensembl"/>
        </authorList>
    </citation>
    <scope>IDENTIFICATION</scope>
</reference>
<dbReference type="CDD" id="cd00037">
    <property type="entry name" value="CLECT"/>
    <property type="match status" value="1"/>
</dbReference>
<dbReference type="SUPFAM" id="SSF56436">
    <property type="entry name" value="C-type lectin-like"/>
    <property type="match status" value="1"/>
</dbReference>
<dbReference type="SMART" id="SM00034">
    <property type="entry name" value="CLECT"/>
    <property type="match status" value="1"/>
</dbReference>
<accession>A0A8C9X2V9</accession>
<evidence type="ECO:0000313" key="4">
    <source>
        <dbReference type="Proteomes" id="UP000694568"/>
    </source>
</evidence>
<dbReference type="Proteomes" id="UP000694568">
    <property type="component" value="Unplaced"/>
</dbReference>
<dbReference type="PROSITE" id="PS50041">
    <property type="entry name" value="C_TYPE_LECTIN_2"/>
    <property type="match status" value="1"/>
</dbReference>
<name>A0A8C9X2V9_SANLU</name>
<dbReference type="InterPro" id="IPR016187">
    <property type="entry name" value="CTDL_fold"/>
</dbReference>
<evidence type="ECO:0000259" key="2">
    <source>
        <dbReference type="PROSITE" id="PS50041"/>
    </source>
</evidence>